<sequence length="83" mass="8836">MKSYLFDIIVEPDGKAWHAYCPALEKWGAATWGQTRSEAAKHIQEVVEMVVAELVADGIALPGASDSGVYVSSSPQVSVTVDA</sequence>
<proteinExistence type="predicted"/>
<comment type="caution">
    <text evidence="1">The sequence shown here is derived from an EMBL/GenBank/DDBJ whole genome shotgun (WGS) entry which is preliminary data.</text>
</comment>
<evidence type="ECO:0008006" key="3">
    <source>
        <dbReference type="Google" id="ProtNLM"/>
    </source>
</evidence>
<protein>
    <recommendedName>
        <fullName evidence="3">HicB-like antitoxin of toxin-antitoxin system domain-containing protein</fullName>
    </recommendedName>
</protein>
<dbReference type="AlphaFoldDB" id="A0A1G1X7A9"/>
<accession>A0A1G1X7A9</accession>
<organism evidence="1 2">
    <name type="scientific">Candidatus Andersenbacteria bacterium RIFCSPHIGHO2_12_FULL_45_11b</name>
    <dbReference type="NCBI Taxonomy" id="1797282"/>
    <lineage>
        <taxon>Bacteria</taxon>
        <taxon>Candidatus Anderseniibacteriota</taxon>
    </lineage>
</organism>
<gene>
    <name evidence="1" type="ORF">A3E36_03580</name>
</gene>
<dbReference type="InterPro" id="IPR035069">
    <property type="entry name" value="TTHA1013/TTHA0281-like"/>
</dbReference>
<dbReference type="SUPFAM" id="SSF143100">
    <property type="entry name" value="TTHA1013/TTHA0281-like"/>
    <property type="match status" value="1"/>
</dbReference>
<reference evidence="1 2" key="1">
    <citation type="journal article" date="2016" name="Nat. Commun.">
        <title>Thousands of microbial genomes shed light on interconnected biogeochemical processes in an aquifer system.</title>
        <authorList>
            <person name="Anantharaman K."/>
            <person name="Brown C.T."/>
            <person name="Hug L.A."/>
            <person name="Sharon I."/>
            <person name="Castelle C.J."/>
            <person name="Probst A.J."/>
            <person name="Thomas B.C."/>
            <person name="Singh A."/>
            <person name="Wilkins M.J."/>
            <person name="Karaoz U."/>
            <person name="Brodie E.L."/>
            <person name="Williams K.H."/>
            <person name="Hubbard S.S."/>
            <person name="Banfield J.F."/>
        </authorList>
    </citation>
    <scope>NUCLEOTIDE SEQUENCE [LARGE SCALE GENOMIC DNA]</scope>
</reference>
<name>A0A1G1X7A9_9BACT</name>
<dbReference type="Gene3D" id="3.30.160.250">
    <property type="match status" value="1"/>
</dbReference>
<dbReference type="EMBL" id="MHHS01000044">
    <property type="protein sequence ID" value="OGY35885.1"/>
    <property type="molecule type" value="Genomic_DNA"/>
</dbReference>
<evidence type="ECO:0000313" key="1">
    <source>
        <dbReference type="EMBL" id="OGY35885.1"/>
    </source>
</evidence>
<dbReference type="Proteomes" id="UP000177941">
    <property type="component" value="Unassembled WGS sequence"/>
</dbReference>
<evidence type="ECO:0000313" key="2">
    <source>
        <dbReference type="Proteomes" id="UP000177941"/>
    </source>
</evidence>